<evidence type="ECO:0000259" key="10">
    <source>
        <dbReference type="PROSITE" id="PS50234"/>
    </source>
</evidence>
<feature type="compositionally biased region" description="Basic and acidic residues" evidence="9">
    <location>
        <begin position="1552"/>
        <end position="1562"/>
    </location>
</feature>
<comment type="subcellular location">
    <subcellularLocation>
        <location evidence="1">Secreted</location>
        <location evidence="1">Extracellular space</location>
        <location evidence="1">Extracellular matrix</location>
    </subcellularLocation>
</comment>
<feature type="domain" description="VWFA" evidence="10">
    <location>
        <begin position="360"/>
        <end position="538"/>
    </location>
</feature>
<dbReference type="FunFam" id="3.40.50.410:FF:000003">
    <property type="entry name" value="Collagen type VI alpha 3 chain"/>
    <property type="match status" value="1"/>
</dbReference>
<dbReference type="GO" id="GO:0005581">
    <property type="term" value="C:collagen trimer"/>
    <property type="evidence" value="ECO:0007669"/>
    <property type="project" value="UniProtKB-KW"/>
</dbReference>
<feature type="compositionally biased region" description="Gly residues" evidence="9">
    <location>
        <begin position="1674"/>
        <end position="1697"/>
    </location>
</feature>
<evidence type="ECO:0000256" key="6">
    <source>
        <dbReference type="ARBA" id="ARBA00022889"/>
    </source>
</evidence>
<organism evidence="11 12">
    <name type="scientific">Monopterus albus</name>
    <name type="common">Swamp eel</name>
    <dbReference type="NCBI Taxonomy" id="43700"/>
    <lineage>
        <taxon>Eukaryota</taxon>
        <taxon>Metazoa</taxon>
        <taxon>Chordata</taxon>
        <taxon>Craniata</taxon>
        <taxon>Vertebrata</taxon>
        <taxon>Euteleostomi</taxon>
        <taxon>Actinopterygii</taxon>
        <taxon>Neopterygii</taxon>
        <taxon>Teleostei</taxon>
        <taxon>Neoteleostei</taxon>
        <taxon>Acanthomorphata</taxon>
        <taxon>Anabantaria</taxon>
        <taxon>Synbranchiformes</taxon>
        <taxon>Synbranchidae</taxon>
        <taxon>Monopterus</taxon>
    </lineage>
</organism>
<protein>
    <recommendedName>
        <fullName evidence="10">VWFA domain-containing protein</fullName>
    </recommendedName>
</protein>
<dbReference type="CDD" id="cd01450">
    <property type="entry name" value="vWFA_subfamily_ECM"/>
    <property type="match status" value="2"/>
</dbReference>
<dbReference type="PANTHER" id="PTHR24020">
    <property type="entry name" value="COLLAGEN ALPHA"/>
    <property type="match status" value="1"/>
</dbReference>
<keyword evidence="2" id="KW-0964">Secreted</keyword>
<dbReference type="FunFam" id="3.40.50.410:FF:000118">
    <property type="entry name" value="Collagen type VI alpha 6 chain"/>
    <property type="match status" value="1"/>
</dbReference>
<evidence type="ECO:0000256" key="1">
    <source>
        <dbReference type="ARBA" id="ARBA00004498"/>
    </source>
</evidence>
<feature type="domain" description="VWFA" evidence="10">
    <location>
        <begin position="1136"/>
        <end position="1307"/>
    </location>
</feature>
<name>A0A3Q3IQW3_MONAL</name>
<reference evidence="11" key="2">
    <citation type="submission" date="2025-09" db="UniProtKB">
        <authorList>
            <consortium name="Ensembl"/>
        </authorList>
    </citation>
    <scope>IDENTIFICATION</scope>
</reference>
<dbReference type="Ensembl" id="ENSMALT00000006374.1">
    <property type="protein sequence ID" value="ENSMALP00000006239.1"/>
    <property type="gene ID" value="ENSMALG00000004426.1"/>
</dbReference>
<dbReference type="Proteomes" id="UP000261600">
    <property type="component" value="Unplaced"/>
</dbReference>
<dbReference type="Gene3D" id="3.40.50.410">
    <property type="entry name" value="von Willebrand factor, type A domain"/>
    <property type="match status" value="7"/>
</dbReference>
<dbReference type="InterPro" id="IPR050525">
    <property type="entry name" value="ECM_Assembly_Org"/>
</dbReference>
<feature type="domain" description="VWFA" evidence="10">
    <location>
        <begin position="752"/>
        <end position="921"/>
    </location>
</feature>
<feature type="compositionally biased region" description="Basic residues" evidence="9">
    <location>
        <begin position="1651"/>
        <end position="1661"/>
    </location>
</feature>
<dbReference type="SMART" id="SM00327">
    <property type="entry name" value="VWA"/>
    <property type="match status" value="8"/>
</dbReference>
<keyword evidence="4" id="KW-0732">Signal</keyword>
<dbReference type="GO" id="GO:0007155">
    <property type="term" value="P:cell adhesion"/>
    <property type="evidence" value="ECO:0007669"/>
    <property type="project" value="UniProtKB-KW"/>
</dbReference>
<accession>A0A3Q3IQW3</accession>
<feature type="domain" description="VWFA" evidence="10">
    <location>
        <begin position="944"/>
        <end position="1118"/>
    </location>
</feature>
<evidence type="ECO:0000256" key="8">
    <source>
        <dbReference type="ARBA" id="ARBA00023180"/>
    </source>
</evidence>
<keyword evidence="7" id="KW-0176">Collagen</keyword>
<keyword evidence="5" id="KW-0677">Repeat</keyword>
<evidence type="ECO:0000256" key="2">
    <source>
        <dbReference type="ARBA" id="ARBA00022525"/>
    </source>
</evidence>
<dbReference type="CDD" id="cd01472">
    <property type="entry name" value="vWA_collagen"/>
    <property type="match status" value="4"/>
</dbReference>
<evidence type="ECO:0000256" key="3">
    <source>
        <dbReference type="ARBA" id="ARBA00022530"/>
    </source>
</evidence>
<keyword evidence="6" id="KW-0130">Cell adhesion</keyword>
<feature type="region of interest" description="Disordered" evidence="9">
    <location>
        <begin position="1533"/>
        <end position="1697"/>
    </location>
</feature>
<dbReference type="SUPFAM" id="SSF53300">
    <property type="entry name" value="vWA-like"/>
    <property type="match status" value="8"/>
</dbReference>
<feature type="domain" description="VWFA" evidence="10">
    <location>
        <begin position="567"/>
        <end position="736"/>
    </location>
</feature>
<keyword evidence="3" id="KW-0272">Extracellular matrix</keyword>
<feature type="compositionally biased region" description="Basic and acidic residues" evidence="9">
    <location>
        <begin position="1599"/>
        <end position="1612"/>
    </location>
</feature>
<dbReference type="Pfam" id="PF00092">
    <property type="entry name" value="VWA"/>
    <property type="match status" value="7"/>
</dbReference>
<evidence type="ECO:0000256" key="7">
    <source>
        <dbReference type="ARBA" id="ARBA00023119"/>
    </source>
</evidence>
<feature type="domain" description="VWFA" evidence="10">
    <location>
        <begin position="181"/>
        <end position="362"/>
    </location>
</feature>
<dbReference type="PROSITE" id="PS50234">
    <property type="entry name" value="VWFA"/>
    <property type="match status" value="7"/>
</dbReference>
<evidence type="ECO:0000256" key="9">
    <source>
        <dbReference type="SAM" id="MobiDB-lite"/>
    </source>
</evidence>
<evidence type="ECO:0000256" key="4">
    <source>
        <dbReference type="ARBA" id="ARBA00022729"/>
    </source>
</evidence>
<feature type="domain" description="VWFA" evidence="10">
    <location>
        <begin position="1"/>
        <end position="159"/>
    </location>
</feature>
<sequence length="1697" mass="186214">QEVRQLLRTIITGLDIGPDKVRIGLAPFSYEPYQEFLLKDQQSLLTQVDSFSYRGGGTETGRAIDFLLKNYFTEQAGSRANQRVPQIAVIITDGGSEDDVVAPAQRLRQQGVMVFGIGVGDANLKELASITNQPTKHFMFTTDNYQALLGLTEGLLQTVCMSIKTQRQGKAKDSLAKRFADIFFLVDSGVSASDFGQVRKVLEGLVNQLNIETSAYRLGLAQYGQDIKVEFLLNAYKTKEEVQNAVKSFHQRQLQPNEPRNLGNALEYASANFFTSEAGSRADQGYQQYLVVLSGKDSDDPVYKSSRLIKSEGITVVGVSLGASLKEMRLVATPPYVYPSVTNINKELKSVTCRAAKMADVVFIVDGSDSIGATNFQLVRTFLHSIVGGLEVSPNRVRVGIVLYNEKPTAQVFLDTFDDKNELLNFIKILPYRGGGQNTGAALSFTRNKVFIKGRGSRKNKGIQQVAMVITDSESEDAVGKAAANLRRAGVTVYAVGVRDANQTQLEQIASYPPNKHVYNVESFVKLKALDDILQKSLCHNILHSAIAVSTRRSDIKEGCEQTDEADIFFLIDSGSIYPNDFHDMKKFMIEFLHTFRIGPQHVRLGVAKYADSPDLEFDLTTYSDASALENAVENIKQLGGGMETGRALEFMGPLFDNAKASRGHKVPKYLIVITDGKSSDEVKDPAAKVRAQGVTIYAIGVKDADEGELQEIAGDPKRTFFVNNFDALRPIKDDIITDICSTDACKDIPGDLIFLIDSSGSIYPEDYKKMKAFMKSVISKSIIGKNELHVGVMQFTTIQQIEFPLNHYHSKEEMSNAINAMQQIGGGTLTGEAITQVSKYFDVASGGRPDLRQRLIVITDGEAQDEVRGPAQVLRDKGVVVYAIGMVDANTTQLLEITGSPDRMYLERDFDALKDLESQVALEPTCSLPLCFQPECKKTEKADIIFLVDGSISITLPKFRSMQRFMSAIVNQTTVGEDLTHFGVILYSTNPNSVFTLKKHYSKPEVLKAIEALKSPYGDTYTGRALTYSIQYFDLKYGGRAQDQVPQILMVITGGDATDSYSLAAPSKALRDKGITVFSIGVEGANKTQLQIMASGDTSRVFYVDNFNALETLYKNITHVLCTSTKPACEKQQADLVFLIDQSSSIQPSDYDIMKNFTTELVRSFEVSEDLVRVGLAQFSSTFQDQFYLNQFYTEDKVTKHILAMNQLGGGTNIGLALDSIRKYFEAYRGSRRSTGISQNLVLITDGESQDDVEDPADHLRALGIEVFAIGIGDVHDLELLQITGTPERLFTVQNFGNLENIKQKVVDTICESKRPRQPDCTIDIAMGFDISQRTGAPGEVLVSGHPKLQSFLPEIAHYISSVQGLCCVDPPPVKTSIAYLVVGSGGHILDDFNFEVYSEEVLKKVMTLKLEEPTYFNSSMLKSFEQKFSTQSNAGVKVLVIFSDGIDDDVMELKRESELLQQSGVSALLTVALEGARDPSQLQMVEFGRGFGYKLPLSIGMPGIGSTILKQIDSVSDRECCQVMCRCSGHEGNRGFQGPSGSKAPGRQGVQEESREEPGGDQRGPGGDQEETRGDQEERAEEPAPGGTSRRASTRRNKQESRHQEGDRNQRTSWRAGTRGDTGTRGRAGGPAPGGTQEPEDEQEGRPQGGRRHQRRGRSWRAGTRGDTGTRGRAGGPAPGGDTGTRGRAGGPAEG</sequence>
<dbReference type="InterPro" id="IPR036465">
    <property type="entry name" value="vWFA_dom_sf"/>
</dbReference>
<dbReference type="FunFam" id="3.40.50.410:FF:000004">
    <property type="entry name" value="collagen alpha-6(VI) chain"/>
    <property type="match status" value="4"/>
</dbReference>
<keyword evidence="8" id="KW-0325">Glycoprotein</keyword>
<reference evidence="11" key="1">
    <citation type="submission" date="2025-08" db="UniProtKB">
        <authorList>
            <consortium name="Ensembl"/>
        </authorList>
    </citation>
    <scope>IDENTIFICATION</scope>
</reference>
<dbReference type="PRINTS" id="PR00453">
    <property type="entry name" value="VWFADOMAIN"/>
</dbReference>
<evidence type="ECO:0000313" key="11">
    <source>
        <dbReference type="Ensembl" id="ENSMALP00000006239.1"/>
    </source>
</evidence>
<dbReference type="InterPro" id="IPR002035">
    <property type="entry name" value="VWF_A"/>
</dbReference>
<dbReference type="PANTHER" id="PTHR24020:SF86">
    <property type="entry name" value="COLLAGEN, TYPE VI, ALPHA 4"/>
    <property type="match status" value="1"/>
</dbReference>
<evidence type="ECO:0000256" key="5">
    <source>
        <dbReference type="ARBA" id="ARBA00022737"/>
    </source>
</evidence>
<evidence type="ECO:0000313" key="12">
    <source>
        <dbReference type="Proteomes" id="UP000261600"/>
    </source>
</evidence>
<keyword evidence="12" id="KW-1185">Reference proteome</keyword>
<proteinExistence type="predicted"/>